<evidence type="ECO:0000256" key="1">
    <source>
        <dbReference type="ARBA" id="ARBA00005005"/>
    </source>
</evidence>
<dbReference type="GO" id="GO:0006635">
    <property type="term" value="P:fatty acid beta-oxidation"/>
    <property type="evidence" value="ECO:0007669"/>
    <property type="project" value="UniProtKB-UniPathway"/>
</dbReference>
<dbReference type="Pfam" id="PF00378">
    <property type="entry name" value="ECH_1"/>
    <property type="match status" value="1"/>
</dbReference>
<dbReference type="InterPro" id="IPR001753">
    <property type="entry name" value="Enoyl-CoA_hydra/iso"/>
</dbReference>
<evidence type="ECO:0000256" key="3">
    <source>
        <dbReference type="ARBA" id="ARBA00022832"/>
    </source>
</evidence>
<evidence type="ECO:0000256" key="5">
    <source>
        <dbReference type="ARBA" id="ARBA00023235"/>
    </source>
</evidence>
<dbReference type="UniPathway" id="UPA00659"/>
<dbReference type="NCBIfam" id="NF004794">
    <property type="entry name" value="PRK06142.1"/>
    <property type="match status" value="1"/>
</dbReference>
<dbReference type="FunFam" id="1.10.12.10:FF:000004">
    <property type="entry name" value="Delta3,5-delta2,4-dienoyl-CoA isomerase"/>
    <property type="match status" value="1"/>
</dbReference>
<evidence type="ECO:0000256" key="4">
    <source>
        <dbReference type="ARBA" id="ARBA00023098"/>
    </source>
</evidence>
<protein>
    <submittedName>
        <fullName evidence="6">Unannotated protein</fullName>
    </submittedName>
</protein>
<sequence length="282" mass="29870">MTLMHTCFTVEITGKVAHVQMSRPDELNTMTAAFWEEWPAIVRSLSARGDVRVIVLSSTGRHFSAGMDLSVFTSGALSPAGEPGRVNMNRVLQVRHLQDSISSPERARVAVLAAIQGGCIGGAVDMVTACDLRYASSDAYFVVHETNIGMTADVGTLQRLPGIVGDGVAREMVLTGRPMSADRACEVGLVNAVFADHDALIAGVLEIAHEIAGKSPLVTWGNKESLIYARDHGVADSLQQIATWQSGALQPGDLTESLAAQAQKRPPVYADLDPEPGALPGA</sequence>
<dbReference type="EMBL" id="CAFBLS010000332">
    <property type="protein sequence ID" value="CAB4886900.1"/>
    <property type="molecule type" value="Genomic_DNA"/>
</dbReference>
<dbReference type="InterPro" id="IPR045002">
    <property type="entry name" value="Ech1-like"/>
</dbReference>
<name>A0A6J7F145_9ZZZZ</name>
<keyword evidence="3" id="KW-0276">Fatty acid metabolism</keyword>
<accession>A0A6J7F145</accession>
<gene>
    <name evidence="6" type="ORF">UFOPK3402_01982</name>
</gene>
<dbReference type="AlphaFoldDB" id="A0A6J7F145"/>
<evidence type="ECO:0000256" key="2">
    <source>
        <dbReference type="ARBA" id="ARBA00005254"/>
    </source>
</evidence>
<dbReference type="Gene3D" id="1.10.12.10">
    <property type="entry name" value="Lyase 2-enoyl-coa Hydratase, Chain A, domain 2"/>
    <property type="match status" value="1"/>
</dbReference>
<organism evidence="6">
    <name type="scientific">freshwater metagenome</name>
    <dbReference type="NCBI Taxonomy" id="449393"/>
    <lineage>
        <taxon>unclassified sequences</taxon>
        <taxon>metagenomes</taxon>
        <taxon>ecological metagenomes</taxon>
    </lineage>
</organism>
<dbReference type="Gene3D" id="3.90.226.10">
    <property type="entry name" value="2-enoyl-CoA Hydratase, Chain A, domain 1"/>
    <property type="match status" value="1"/>
</dbReference>
<evidence type="ECO:0000313" key="6">
    <source>
        <dbReference type="EMBL" id="CAB4886900.1"/>
    </source>
</evidence>
<dbReference type="GO" id="GO:0016853">
    <property type="term" value="F:isomerase activity"/>
    <property type="evidence" value="ECO:0007669"/>
    <property type="project" value="UniProtKB-KW"/>
</dbReference>
<proteinExistence type="inferred from homology"/>
<dbReference type="InterPro" id="IPR029045">
    <property type="entry name" value="ClpP/crotonase-like_dom_sf"/>
</dbReference>
<dbReference type="InterPro" id="IPR014748">
    <property type="entry name" value="Enoyl-CoA_hydra_C"/>
</dbReference>
<dbReference type="InterPro" id="IPR018376">
    <property type="entry name" value="Enoyl-CoA_hyd/isom_CS"/>
</dbReference>
<keyword evidence="5" id="KW-0413">Isomerase</keyword>
<reference evidence="6" key="1">
    <citation type="submission" date="2020-05" db="EMBL/GenBank/DDBJ databases">
        <authorList>
            <person name="Chiriac C."/>
            <person name="Salcher M."/>
            <person name="Ghai R."/>
            <person name="Kavagutti S V."/>
        </authorList>
    </citation>
    <scope>NUCLEOTIDE SEQUENCE</scope>
</reference>
<comment type="similarity">
    <text evidence="2">Belongs to the enoyl-CoA hydratase/isomerase family.</text>
</comment>
<dbReference type="PANTHER" id="PTHR43149">
    <property type="entry name" value="ENOYL-COA HYDRATASE"/>
    <property type="match status" value="1"/>
</dbReference>
<comment type="pathway">
    <text evidence="1">Lipid metabolism; fatty acid beta-oxidation.</text>
</comment>
<dbReference type="SUPFAM" id="SSF52096">
    <property type="entry name" value="ClpP/crotonase"/>
    <property type="match status" value="1"/>
</dbReference>
<dbReference type="CDD" id="cd06558">
    <property type="entry name" value="crotonase-like"/>
    <property type="match status" value="1"/>
</dbReference>
<dbReference type="PROSITE" id="PS00166">
    <property type="entry name" value="ENOYL_COA_HYDRATASE"/>
    <property type="match status" value="1"/>
</dbReference>
<keyword evidence="4" id="KW-0443">Lipid metabolism</keyword>